<feature type="domain" description="CBS" evidence="12">
    <location>
        <begin position="518"/>
        <end position="576"/>
    </location>
</feature>
<evidence type="ECO:0000313" key="13">
    <source>
        <dbReference type="EMBL" id="CAB3782022.1"/>
    </source>
</evidence>
<gene>
    <name evidence="13" type="primary">clcB_2</name>
    <name evidence="13" type="ORF">LMG28614_01349</name>
</gene>
<accession>A0A6S7BA28</accession>
<evidence type="ECO:0000256" key="5">
    <source>
        <dbReference type="ARBA" id="ARBA00023065"/>
    </source>
</evidence>
<keyword evidence="14" id="KW-1185">Reference proteome</keyword>
<evidence type="ECO:0000256" key="9">
    <source>
        <dbReference type="ARBA" id="ARBA00023303"/>
    </source>
</evidence>
<dbReference type="Pfam" id="PF00654">
    <property type="entry name" value="Voltage_CLC"/>
    <property type="match status" value="1"/>
</dbReference>
<protein>
    <submittedName>
        <fullName evidence="13">Voltage-gated ClC-type chloride channel ClcB</fullName>
    </submittedName>
</protein>
<dbReference type="GO" id="GO:0034707">
    <property type="term" value="C:chloride channel complex"/>
    <property type="evidence" value="ECO:0007669"/>
    <property type="project" value="UniProtKB-KW"/>
</dbReference>
<dbReference type="SUPFAM" id="SSF81340">
    <property type="entry name" value="Clc chloride channel"/>
    <property type="match status" value="1"/>
</dbReference>
<keyword evidence="8" id="KW-0868">Chloride</keyword>
<name>A0A6S7BA28_9BURK</name>
<evidence type="ECO:0000256" key="8">
    <source>
        <dbReference type="ARBA" id="ARBA00023214"/>
    </source>
</evidence>
<evidence type="ECO:0000256" key="7">
    <source>
        <dbReference type="ARBA" id="ARBA00023173"/>
    </source>
</evidence>
<evidence type="ECO:0000259" key="12">
    <source>
        <dbReference type="PROSITE" id="PS51371"/>
    </source>
</evidence>
<proteinExistence type="predicted"/>
<dbReference type="PANTHER" id="PTHR43427:SF6">
    <property type="entry name" value="CHLORIDE CHANNEL PROTEIN CLC-E"/>
    <property type="match status" value="1"/>
</dbReference>
<dbReference type="NCBIfam" id="NF002505">
    <property type="entry name" value="PRK01862.1"/>
    <property type="match status" value="1"/>
</dbReference>
<dbReference type="Gene3D" id="3.10.580.10">
    <property type="entry name" value="CBS-domain"/>
    <property type="match status" value="1"/>
</dbReference>
<dbReference type="InterPro" id="IPR001807">
    <property type="entry name" value="ClC"/>
</dbReference>
<keyword evidence="9" id="KW-0407">Ion channel</keyword>
<dbReference type="Gene3D" id="1.10.3080.10">
    <property type="entry name" value="Clc chloride channel"/>
    <property type="match status" value="1"/>
</dbReference>
<dbReference type="CDD" id="cd00400">
    <property type="entry name" value="Voltage_gated_ClC"/>
    <property type="match status" value="1"/>
</dbReference>
<keyword evidence="2" id="KW-0813">Transport</keyword>
<feature type="transmembrane region" description="Helical" evidence="11">
    <location>
        <begin position="274"/>
        <end position="291"/>
    </location>
</feature>
<dbReference type="PANTHER" id="PTHR43427">
    <property type="entry name" value="CHLORIDE CHANNEL PROTEIN CLC-E"/>
    <property type="match status" value="1"/>
</dbReference>
<feature type="transmembrane region" description="Helical" evidence="11">
    <location>
        <begin position="370"/>
        <end position="393"/>
    </location>
</feature>
<feature type="transmembrane region" description="Helical" evidence="11">
    <location>
        <begin position="73"/>
        <end position="90"/>
    </location>
</feature>
<keyword evidence="10" id="KW-0129">CBS domain</keyword>
<feature type="transmembrane region" description="Helical" evidence="11">
    <location>
        <begin position="21"/>
        <end position="42"/>
    </location>
</feature>
<reference evidence="13 14" key="1">
    <citation type="submission" date="2020-04" db="EMBL/GenBank/DDBJ databases">
        <authorList>
            <person name="De Canck E."/>
        </authorList>
    </citation>
    <scope>NUCLEOTIDE SEQUENCE [LARGE SCALE GENOMIC DNA]</scope>
    <source>
        <strain evidence="13 14">LMG 28614</strain>
    </source>
</reference>
<dbReference type="InterPro" id="IPR000644">
    <property type="entry name" value="CBS_dom"/>
</dbReference>
<feature type="transmembrane region" description="Helical" evidence="11">
    <location>
        <begin position="311"/>
        <end position="332"/>
    </location>
</feature>
<dbReference type="Pfam" id="PF00571">
    <property type="entry name" value="CBS"/>
    <property type="match status" value="2"/>
</dbReference>
<dbReference type="PROSITE" id="PS51371">
    <property type="entry name" value="CBS"/>
    <property type="match status" value="2"/>
</dbReference>
<dbReference type="RefSeq" id="WP_175148960.1">
    <property type="nucleotide sequence ID" value="NZ_CADIKK010000005.1"/>
</dbReference>
<evidence type="ECO:0000313" key="14">
    <source>
        <dbReference type="Proteomes" id="UP000494365"/>
    </source>
</evidence>
<evidence type="ECO:0000256" key="1">
    <source>
        <dbReference type="ARBA" id="ARBA00004141"/>
    </source>
</evidence>
<keyword evidence="7" id="KW-0869">Chloride channel</keyword>
<feature type="transmembrane region" description="Helical" evidence="11">
    <location>
        <begin position="344"/>
        <end position="364"/>
    </location>
</feature>
<dbReference type="InterPro" id="IPR050368">
    <property type="entry name" value="ClC-type_chloride_channel"/>
</dbReference>
<organism evidence="13 14">
    <name type="scientific">Paraburkholderia ultramafica</name>
    <dbReference type="NCBI Taxonomy" id="1544867"/>
    <lineage>
        <taxon>Bacteria</taxon>
        <taxon>Pseudomonadati</taxon>
        <taxon>Pseudomonadota</taxon>
        <taxon>Betaproteobacteria</taxon>
        <taxon>Burkholderiales</taxon>
        <taxon>Burkholderiaceae</taxon>
        <taxon>Paraburkholderia</taxon>
    </lineage>
</organism>
<dbReference type="CDD" id="cd02205">
    <property type="entry name" value="CBS_pair_SF"/>
    <property type="match status" value="1"/>
</dbReference>
<dbReference type="SUPFAM" id="SSF54631">
    <property type="entry name" value="CBS-domain pair"/>
    <property type="match status" value="1"/>
</dbReference>
<sequence length="577" mass="62122">MLSFLLKLRTRAQHLFRLSEAHTMLGWSVVVGIAGAFATILFREAIALLQLAVAGRSGSFVEMARSLPWTVRIWLPAAGGLIAGCFLLIAQRYADKANHVDYMEAVAIGDGVVPVRLSLWRTVSSLFTIASGGSIGREGPMVQLAALCASLIGRWVHFDPSRLRLLVACGAAAGITSAYSAPIAGAFFVTEIVLGSIAMESFGPVVVSAVVANITMREFAGYKPPYEMPVFPAVTGVEVLLFVALGVLCGLAAPQFLRLLDASKAAFRKLPVPLPARLALGGFVVGILSIWTPEVWGNGYSVVNSILHSPWTWTALVLVLVFKLAATAATAGSGAVGGVFTPTLFVGAAVGSLFGQGMHALWPYATSEPYAYAMVGMGAFLAGATQAPLMAFLMIFEMTLSYQVVLPLILSCVVAYFIARAVGKRSMYEITLHRNREEQERMRLRATQMRELIRPAETVVPPNATVQDMTRVFLEYPVKYLYVANESGAFLGVVALKDITSDLLDKSDTSTKTAADYLQPHFDVLTPDMSLAVALQHFLAFQGERLPVVESAAQPKLTGVVYKTSLLDAYFRMNPTP</sequence>
<keyword evidence="6 11" id="KW-0472">Membrane</keyword>
<dbReference type="PRINTS" id="PR00762">
    <property type="entry name" value="CLCHANNEL"/>
</dbReference>
<comment type="subcellular location">
    <subcellularLocation>
        <location evidence="1">Membrane</location>
        <topology evidence="1">Multi-pass membrane protein</topology>
    </subcellularLocation>
</comment>
<evidence type="ECO:0000256" key="4">
    <source>
        <dbReference type="ARBA" id="ARBA00022989"/>
    </source>
</evidence>
<evidence type="ECO:0000256" key="10">
    <source>
        <dbReference type="PROSITE-ProRule" id="PRU00703"/>
    </source>
</evidence>
<dbReference type="EMBL" id="CADIKK010000005">
    <property type="protein sequence ID" value="CAB3782022.1"/>
    <property type="molecule type" value="Genomic_DNA"/>
</dbReference>
<evidence type="ECO:0000256" key="11">
    <source>
        <dbReference type="SAM" id="Phobius"/>
    </source>
</evidence>
<feature type="domain" description="CBS" evidence="12">
    <location>
        <begin position="453"/>
        <end position="509"/>
    </location>
</feature>
<dbReference type="Proteomes" id="UP000494365">
    <property type="component" value="Unassembled WGS sequence"/>
</dbReference>
<evidence type="ECO:0000256" key="2">
    <source>
        <dbReference type="ARBA" id="ARBA00022448"/>
    </source>
</evidence>
<dbReference type="GO" id="GO:0005886">
    <property type="term" value="C:plasma membrane"/>
    <property type="evidence" value="ECO:0007669"/>
    <property type="project" value="TreeGrafter"/>
</dbReference>
<feature type="transmembrane region" description="Helical" evidence="11">
    <location>
        <begin position="230"/>
        <end position="253"/>
    </location>
</feature>
<evidence type="ECO:0000256" key="6">
    <source>
        <dbReference type="ARBA" id="ARBA00023136"/>
    </source>
</evidence>
<dbReference type="InterPro" id="IPR014743">
    <property type="entry name" value="Cl-channel_core"/>
</dbReference>
<dbReference type="AlphaFoldDB" id="A0A6S7BA28"/>
<keyword evidence="3 11" id="KW-0812">Transmembrane</keyword>
<dbReference type="InterPro" id="IPR046342">
    <property type="entry name" value="CBS_dom_sf"/>
</dbReference>
<evidence type="ECO:0000256" key="3">
    <source>
        <dbReference type="ARBA" id="ARBA00022692"/>
    </source>
</evidence>
<keyword evidence="5" id="KW-0406">Ion transport</keyword>
<dbReference type="GO" id="GO:0005254">
    <property type="term" value="F:chloride channel activity"/>
    <property type="evidence" value="ECO:0007669"/>
    <property type="project" value="UniProtKB-KW"/>
</dbReference>
<keyword evidence="4 11" id="KW-1133">Transmembrane helix</keyword>
<feature type="transmembrane region" description="Helical" evidence="11">
    <location>
        <begin position="400"/>
        <end position="419"/>
    </location>
</feature>